<dbReference type="Pfam" id="PF05284">
    <property type="entry name" value="DUF736"/>
    <property type="match status" value="1"/>
</dbReference>
<dbReference type="EMBL" id="NCDQ01000145">
    <property type="protein sequence ID" value="OYX03422.1"/>
    <property type="molecule type" value="Genomic_DNA"/>
</dbReference>
<accession>A0A258D7R1</accession>
<organism evidence="1 2">
    <name type="scientific">Caulobacter vibrioides</name>
    <name type="common">Caulobacter crescentus</name>
    <dbReference type="NCBI Taxonomy" id="155892"/>
    <lineage>
        <taxon>Bacteria</taxon>
        <taxon>Pseudomonadati</taxon>
        <taxon>Pseudomonadota</taxon>
        <taxon>Alphaproteobacteria</taxon>
        <taxon>Caulobacterales</taxon>
        <taxon>Caulobacteraceae</taxon>
        <taxon>Caulobacter</taxon>
    </lineage>
</organism>
<dbReference type="Proteomes" id="UP000215616">
    <property type="component" value="Unassembled WGS sequence"/>
</dbReference>
<protein>
    <submittedName>
        <fullName evidence="1">Uncharacterized protein</fullName>
    </submittedName>
</protein>
<evidence type="ECO:0000313" key="2">
    <source>
        <dbReference type="Proteomes" id="UP000215616"/>
    </source>
</evidence>
<name>A0A258D7R1_CAUVI</name>
<reference evidence="1 2" key="1">
    <citation type="submission" date="2017-03" db="EMBL/GenBank/DDBJ databases">
        <title>Lifting the veil on microbial sulfur biogeochemistry in mining wastewaters.</title>
        <authorList>
            <person name="Kantor R.S."/>
            <person name="Colenbrander Nelson T."/>
            <person name="Marshall S."/>
            <person name="Bennett D."/>
            <person name="Apte S."/>
            <person name="Camacho D."/>
            <person name="Thomas B.C."/>
            <person name="Warren L.A."/>
            <person name="Banfield J.F."/>
        </authorList>
    </citation>
    <scope>NUCLEOTIDE SEQUENCE [LARGE SCALE GENOMIC DNA]</scope>
    <source>
        <strain evidence="1">32-67-7</strain>
    </source>
</reference>
<evidence type="ECO:0000313" key="1">
    <source>
        <dbReference type="EMBL" id="OYX03422.1"/>
    </source>
</evidence>
<dbReference type="InterPro" id="IPR007948">
    <property type="entry name" value="DUF736"/>
</dbReference>
<dbReference type="AlphaFoldDB" id="A0A258D7R1"/>
<proteinExistence type="predicted"/>
<comment type="caution">
    <text evidence="1">The sequence shown here is derived from an EMBL/GenBank/DDBJ whole genome shotgun (WGS) entry which is preliminary data.</text>
</comment>
<sequence>MPRHAKCSAVRTCGRGAERGPDYRVFAGQTALGAAWKKARRSSNADLSVKLDDLGFGERSTPPWW</sequence>
<gene>
    <name evidence="1" type="ORF">B7Z12_10245</name>
</gene>